<accession>A0ABZ1CDJ5</accession>
<dbReference type="Gene3D" id="2.30.40.10">
    <property type="entry name" value="Urease, subunit C, domain 1"/>
    <property type="match status" value="1"/>
</dbReference>
<dbReference type="InterPro" id="IPR013108">
    <property type="entry name" value="Amidohydro_3"/>
</dbReference>
<evidence type="ECO:0000313" key="3">
    <source>
        <dbReference type="EMBL" id="WRQ89740.1"/>
    </source>
</evidence>
<feature type="domain" description="Amidohydrolase 3" evidence="2">
    <location>
        <begin position="350"/>
        <end position="412"/>
    </location>
</feature>
<dbReference type="Proteomes" id="UP000738431">
    <property type="component" value="Chromosome"/>
</dbReference>
<dbReference type="Gene3D" id="3.20.20.140">
    <property type="entry name" value="Metal-dependent hydrolases"/>
    <property type="match status" value="1"/>
</dbReference>
<keyword evidence="4" id="KW-1185">Reference proteome</keyword>
<feature type="signal peptide" evidence="1">
    <location>
        <begin position="1"/>
        <end position="32"/>
    </location>
</feature>
<dbReference type="EMBL" id="CP139781">
    <property type="protein sequence ID" value="WRQ89740.1"/>
    <property type="molecule type" value="Genomic_DNA"/>
</dbReference>
<sequence length="422" mass="44259">MNTRTEEHAMKTIVSKILLLAAVAGGALTTSAETIAVHADTLHTMAGEPIENAIVLVEDGKIVQVGPAAAMTLPAGIRTLEVAVVVPGLVDAHSVVGLSGILNQPHDQDMLDESAPLQADLRAIDAYNAKEEFVAFSRGLGVTTINTGHGPGTLVSGSTMVVKLHGRTADEDVILPQRMVTVSLGMDAIASDAAKGKAPGTRPKAIAMLRADLIKAQEYATKRALEDESKRPGRDLHLEALGRALSGEQPLLITAQRAVDILGALRVAAEFDLEIILDGCAEAHLVLDQIKASGFPVILHPTMARAAGELENLSMETAAKLQAAGIPFAIQSGYEAYAPKTRTVLFEAGLLVARGLSWDEAMASITRAPAEILGLADRVGTIEVGKDADLALFNGDPFEYTTHCVGTLIDGVAYAGEADHLQ</sequence>
<dbReference type="InterPro" id="IPR032466">
    <property type="entry name" value="Metal_Hydrolase"/>
</dbReference>
<name>A0ABZ1CDJ5_9BACT</name>
<gene>
    <name evidence="3" type="ORF">K1X11_010000</name>
</gene>
<keyword evidence="1" id="KW-0732">Signal</keyword>
<organism evidence="3 4">
    <name type="scientific">Actomonas aquatica</name>
    <dbReference type="NCBI Taxonomy" id="2866162"/>
    <lineage>
        <taxon>Bacteria</taxon>
        <taxon>Pseudomonadati</taxon>
        <taxon>Verrucomicrobiota</taxon>
        <taxon>Opitutia</taxon>
        <taxon>Opitutales</taxon>
        <taxon>Opitutaceae</taxon>
        <taxon>Actomonas</taxon>
    </lineage>
</organism>
<reference evidence="3 4" key="2">
    <citation type="submission" date="2023-12" db="EMBL/GenBank/DDBJ databases">
        <title>Description of an unclassified Opitutus bacterium of Verrucomicrobiota.</title>
        <authorList>
            <person name="Zhang D.-F."/>
        </authorList>
    </citation>
    <scope>NUCLEOTIDE SEQUENCE [LARGE SCALE GENOMIC DNA]</scope>
    <source>
        <strain evidence="3 4">WL0086</strain>
    </source>
</reference>
<dbReference type="PANTHER" id="PTHR43135">
    <property type="entry name" value="ALPHA-D-RIBOSE 1-METHYLPHOSPHONATE 5-TRIPHOSPHATE DIPHOSPHATASE"/>
    <property type="match status" value="1"/>
</dbReference>
<proteinExistence type="predicted"/>
<dbReference type="InterPro" id="IPR011059">
    <property type="entry name" value="Metal-dep_hydrolase_composite"/>
</dbReference>
<evidence type="ECO:0000256" key="1">
    <source>
        <dbReference type="SAM" id="SignalP"/>
    </source>
</evidence>
<feature type="chain" id="PRO_5045308930" evidence="1">
    <location>
        <begin position="33"/>
        <end position="422"/>
    </location>
</feature>
<protein>
    <submittedName>
        <fullName evidence="3">Amidohydrolase family protein</fullName>
    </submittedName>
</protein>
<dbReference type="InterPro" id="IPR051781">
    <property type="entry name" value="Metallo-dep_Hydrolase"/>
</dbReference>
<dbReference type="RefSeq" id="WP_324726157.1">
    <property type="nucleotide sequence ID" value="NZ_CP139781.1"/>
</dbReference>
<dbReference type="PANTHER" id="PTHR43135:SF3">
    <property type="entry name" value="ALPHA-D-RIBOSE 1-METHYLPHOSPHONATE 5-TRIPHOSPHATE DIPHOSPHATASE"/>
    <property type="match status" value="1"/>
</dbReference>
<dbReference type="SUPFAM" id="SSF51338">
    <property type="entry name" value="Composite domain of metallo-dependent hydrolases"/>
    <property type="match status" value="1"/>
</dbReference>
<evidence type="ECO:0000259" key="2">
    <source>
        <dbReference type="Pfam" id="PF07969"/>
    </source>
</evidence>
<dbReference type="SUPFAM" id="SSF51556">
    <property type="entry name" value="Metallo-dependent hydrolases"/>
    <property type="match status" value="1"/>
</dbReference>
<evidence type="ECO:0000313" key="4">
    <source>
        <dbReference type="Proteomes" id="UP000738431"/>
    </source>
</evidence>
<reference evidence="3 4" key="1">
    <citation type="submission" date="2021-08" db="EMBL/GenBank/DDBJ databases">
        <authorList>
            <person name="Zhang D."/>
            <person name="Zhang A."/>
            <person name="Wang L."/>
        </authorList>
    </citation>
    <scope>NUCLEOTIDE SEQUENCE [LARGE SCALE GENOMIC DNA]</scope>
    <source>
        <strain evidence="3 4">WL0086</strain>
    </source>
</reference>
<dbReference type="Pfam" id="PF07969">
    <property type="entry name" value="Amidohydro_3"/>
    <property type="match status" value="1"/>
</dbReference>